<accession>M2LVM7</accession>
<evidence type="ECO:0000313" key="3">
    <source>
        <dbReference type="Proteomes" id="UP000011761"/>
    </source>
</evidence>
<reference evidence="2 3" key="1">
    <citation type="journal article" date="2012" name="PLoS Pathog.">
        <title>Diverse lifestyles and strategies of plant pathogenesis encoded in the genomes of eighteen Dothideomycetes fungi.</title>
        <authorList>
            <person name="Ohm R.A."/>
            <person name="Feau N."/>
            <person name="Henrissat B."/>
            <person name="Schoch C.L."/>
            <person name="Horwitz B.A."/>
            <person name="Barry K.W."/>
            <person name="Condon B.J."/>
            <person name="Copeland A.C."/>
            <person name="Dhillon B."/>
            <person name="Glaser F."/>
            <person name="Hesse C.N."/>
            <person name="Kosti I."/>
            <person name="LaButti K."/>
            <person name="Lindquist E.A."/>
            <person name="Lucas S."/>
            <person name="Salamov A.A."/>
            <person name="Bradshaw R.E."/>
            <person name="Ciuffetti L."/>
            <person name="Hamelin R.C."/>
            <person name="Kema G.H.J."/>
            <person name="Lawrence C."/>
            <person name="Scott J.A."/>
            <person name="Spatafora J.W."/>
            <person name="Turgeon B.G."/>
            <person name="de Wit P.J.G.M."/>
            <person name="Zhong S."/>
            <person name="Goodwin S.B."/>
            <person name="Grigoriev I.V."/>
        </authorList>
    </citation>
    <scope>NUCLEOTIDE SEQUENCE [LARGE SCALE GENOMIC DNA]</scope>
    <source>
        <strain evidence="2 3">UAMH 10762</strain>
    </source>
</reference>
<dbReference type="InterPro" id="IPR014752">
    <property type="entry name" value="Arrestin-like_C"/>
</dbReference>
<keyword evidence="3" id="KW-1185">Reference proteome</keyword>
<organism evidence="2 3">
    <name type="scientific">Baudoinia panamericana (strain UAMH 10762)</name>
    <name type="common">Angels' share fungus</name>
    <name type="synonym">Baudoinia compniacensis (strain UAMH 10762)</name>
    <dbReference type="NCBI Taxonomy" id="717646"/>
    <lineage>
        <taxon>Eukaryota</taxon>
        <taxon>Fungi</taxon>
        <taxon>Dikarya</taxon>
        <taxon>Ascomycota</taxon>
        <taxon>Pezizomycotina</taxon>
        <taxon>Dothideomycetes</taxon>
        <taxon>Dothideomycetidae</taxon>
        <taxon>Mycosphaerellales</taxon>
        <taxon>Teratosphaeriaceae</taxon>
        <taxon>Baudoinia</taxon>
    </lineage>
</organism>
<dbReference type="EMBL" id="KB445552">
    <property type="protein sequence ID" value="EMC98707.1"/>
    <property type="molecule type" value="Genomic_DNA"/>
</dbReference>
<gene>
    <name evidence="2" type="ORF">BAUCODRAFT_64387</name>
</gene>
<dbReference type="OMA" id="FHSCLMS"/>
<feature type="compositionally biased region" description="Pro residues" evidence="1">
    <location>
        <begin position="500"/>
        <end position="510"/>
    </location>
</feature>
<dbReference type="GeneID" id="19116157"/>
<protein>
    <submittedName>
        <fullName evidence="2">Uncharacterized protein</fullName>
    </submittedName>
</protein>
<evidence type="ECO:0000256" key="1">
    <source>
        <dbReference type="SAM" id="MobiDB-lite"/>
    </source>
</evidence>
<dbReference type="InterPro" id="IPR039634">
    <property type="entry name" value="Bul1-like"/>
</dbReference>
<sequence>MSRTPLPNGDSINKLRNLVQAPKPEIKINLSTRKKTYSTLDRIEGVVAVTAPVDTAFDDVEIDFVGTARTFVERLTSAAAVSGRAEAFHQFLKLTQPGLQEHYPEGGMLRAGQTYDFPFIFVIPPHLLLRICQHTVKSPMIRDAHLQLPPSFGDKDLDKSQQYADDMAPEMASVRYGIFAKISKTKMQGDEVTKASLASKARRLRVIPATEEHPPLAVGDAESDYVMRREKSVKKSVLKGKLGTLIMEAAQPQSLRLSSSQSASVMATVMLRYDPSDANAPPPKLGSLVSKLKAATFFSSTARKDFPSKHAAMHDLSQGLHTEQIGLSARCMANVEWTKCAPSKPAPERRDSACSTTSVGTGGTPAPSDNYKGKDYYTARLLVPIELPTTKAFVPTFHSCLISRIYQLKLELGVHTAGLAPSMELKIPIQISVEANQWDDMSRNRRESSPDSGADEAEVDADDASDFFSPRTIRAPSEGFVGRSRIGSQAPIESAELPSDAPPGYSPLPPASARSEMHHRTSGFGMPWPDHTYRAV</sequence>
<feature type="region of interest" description="Disordered" evidence="1">
    <location>
        <begin position="341"/>
        <end position="367"/>
    </location>
</feature>
<dbReference type="AlphaFoldDB" id="M2LVM7"/>
<dbReference type="PANTHER" id="PTHR31904">
    <property type="entry name" value="BYPASS OF STOP CODON PROTEIN 5-RELATED"/>
    <property type="match status" value="1"/>
</dbReference>
<dbReference type="OrthoDB" id="2283785at2759"/>
<feature type="compositionally biased region" description="Basic and acidic residues" evidence="1">
    <location>
        <begin position="440"/>
        <end position="449"/>
    </location>
</feature>
<feature type="region of interest" description="Disordered" evidence="1">
    <location>
        <begin position="440"/>
        <end position="536"/>
    </location>
</feature>
<dbReference type="HOGENOM" id="CLU_032323_0_0_1"/>
<evidence type="ECO:0000313" key="2">
    <source>
        <dbReference type="EMBL" id="EMC98707.1"/>
    </source>
</evidence>
<dbReference type="RefSeq" id="XP_007673694.1">
    <property type="nucleotide sequence ID" value="XM_007675504.1"/>
</dbReference>
<proteinExistence type="predicted"/>
<dbReference type="PANTHER" id="PTHR31904:SF1">
    <property type="entry name" value="BYPASS OF STOP CODON PROTEIN 5-RELATED"/>
    <property type="match status" value="1"/>
</dbReference>
<feature type="compositionally biased region" description="Acidic residues" evidence="1">
    <location>
        <begin position="453"/>
        <end position="465"/>
    </location>
</feature>
<dbReference type="STRING" id="717646.M2LVM7"/>
<dbReference type="Proteomes" id="UP000011761">
    <property type="component" value="Unassembled WGS sequence"/>
</dbReference>
<dbReference type="Gene3D" id="2.60.40.640">
    <property type="match status" value="1"/>
</dbReference>
<name>M2LVM7_BAUPA</name>
<dbReference type="KEGG" id="bcom:BAUCODRAFT_64387"/>
<dbReference type="eggNOG" id="ENOG502QSAC">
    <property type="taxonomic scope" value="Eukaryota"/>
</dbReference>